<protein>
    <submittedName>
        <fullName evidence="3">C2 domain-containing protein</fullName>
    </submittedName>
</protein>
<keyword evidence="1" id="KW-0472">Membrane</keyword>
<organism evidence="2 3">
    <name type="scientific">Parascaris equorum</name>
    <name type="common">Equine roundworm</name>
    <dbReference type="NCBI Taxonomy" id="6256"/>
    <lineage>
        <taxon>Eukaryota</taxon>
        <taxon>Metazoa</taxon>
        <taxon>Ecdysozoa</taxon>
        <taxon>Nematoda</taxon>
        <taxon>Chromadorea</taxon>
        <taxon>Rhabditida</taxon>
        <taxon>Spirurina</taxon>
        <taxon>Ascaridomorpha</taxon>
        <taxon>Ascaridoidea</taxon>
        <taxon>Ascarididae</taxon>
        <taxon>Parascaris</taxon>
    </lineage>
</organism>
<name>A0A914R6V4_PAREQ</name>
<evidence type="ECO:0000313" key="2">
    <source>
        <dbReference type="Proteomes" id="UP000887564"/>
    </source>
</evidence>
<dbReference type="AlphaFoldDB" id="A0A914R6V4"/>
<accession>A0A914R6V4</accession>
<dbReference type="Proteomes" id="UP000887564">
    <property type="component" value="Unplaced"/>
</dbReference>
<feature type="transmembrane region" description="Helical" evidence="1">
    <location>
        <begin position="148"/>
        <end position="165"/>
    </location>
</feature>
<evidence type="ECO:0000313" key="3">
    <source>
        <dbReference type="WBParaSite" id="PEQ_0000219101-mRNA-1"/>
    </source>
</evidence>
<reference evidence="3" key="1">
    <citation type="submission" date="2022-11" db="UniProtKB">
        <authorList>
            <consortium name="WormBaseParasite"/>
        </authorList>
    </citation>
    <scope>IDENTIFICATION</scope>
</reference>
<keyword evidence="1" id="KW-0812">Transmembrane</keyword>
<evidence type="ECO:0000256" key="1">
    <source>
        <dbReference type="SAM" id="Phobius"/>
    </source>
</evidence>
<sequence>MFQENHSLIGVANVFLEVLFHDMRLDYQVPIISQQGEVSGRLHVEVYRIVDADSDMGMNSLDAFDSPRITDLQTIGASFLGKTIKCRVRIKKASNLPTSLSHFVFCQYSFFNISETFVVAPTFDPNSVPSDQVHAPHSSNFQFEHEKVIHVIIILLVFIVLKYRYL</sequence>
<keyword evidence="2" id="KW-1185">Reference proteome</keyword>
<keyword evidence="1" id="KW-1133">Transmembrane helix</keyword>
<proteinExistence type="predicted"/>
<dbReference type="WBParaSite" id="PEQ_0000219101-mRNA-1">
    <property type="protein sequence ID" value="PEQ_0000219101-mRNA-1"/>
    <property type="gene ID" value="PEQ_0000219101"/>
</dbReference>